<evidence type="ECO:0000313" key="1">
    <source>
        <dbReference type="EMBL" id="QNH96981.1"/>
    </source>
</evidence>
<accession>A0A7G7YR61</accession>
<protein>
    <submittedName>
        <fullName evidence="1">DUF808 family protein</fullName>
    </submittedName>
</protein>
<gene>
    <name evidence="1" type="ORF">GP473_06345</name>
</gene>
<sequence length="335" mass="34854">MAIGLAALLDDVSMIARTAAASVDDIGAAVGKTSAKAAGVVVDDAAVTPKFVDGVTPSRELPIIWKITKGSLRNKLVIILPIALLLSAVAPWMLTPLLMCGGTYLCFEGAEKVIGSFTGHSDHTEPAGDSAAHGDTGSDLADLDKASNGSASHSDTGTNSAKDEDTLVKGAITTDFILSAEIMVISLNEVADLGFWMRALVLAIVGTLVTVLVYGVVGLLVKMDDAGLALSTKNSSGLQKIGTSLVKAMPIVLSVISVIGTAAMLWVGGHILLVGFEELFWPWPYETVHHIAEAAGSNGAVQWIITTFFSMVFGLLIGSIVVGLTHLIPSRKKPH</sequence>
<keyword evidence="2" id="KW-1185">Reference proteome</keyword>
<evidence type="ECO:0000313" key="2">
    <source>
        <dbReference type="Proteomes" id="UP000515275"/>
    </source>
</evidence>
<name>A0A7G7YR61_9CORY</name>
<reference evidence="1 2" key="1">
    <citation type="submission" date="2019-12" db="EMBL/GenBank/DDBJ databases">
        <title>Corynebacterium sp. nov., isolated from feces of the Anser Albifrons in China.</title>
        <authorList>
            <person name="Liu Q."/>
        </authorList>
    </citation>
    <scope>NUCLEOTIDE SEQUENCE [LARGE SCALE GENOMIC DNA]</scope>
    <source>
        <strain evidence="1 2">23H37-10</strain>
    </source>
</reference>
<dbReference type="EMBL" id="CP046883">
    <property type="protein sequence ID" value="QNH96981.1"/>
    <property type="molecule type" value="Genomic_DNA"/>
</dbReference>
<dbReference type="PANTHER" id="PTHR30503">
    <property type="entry name" value="INNER MEMBRANE PROTEIN YEDI"/>
    <property type="match status" value="1"/>
</dbReference>
<organism evidence="1 2">
    <name type="scientific">Corynebacterium anserum</name>
    <dbReference type="NCBI Taxonomy" id="2684406"/>
    <lineage>
        <taxon>Bacteria</taxon>
        <taxon>Bacillati</taxon>
        <taxon>Actinomycetota</taxon>
        <taxon>Actinomycetes</taxon>
        <taxon>Mycobacteriales</taxon>
        <taxon>Corynebacteriaceae</taxon>
        <taxon>Corynebacterium</taxon>
    </lineage>
</organism>
<dbReference type="RefSeq" id="WP_185770085.1">
    <property type="nucleotide sequence ID" value="NZ_CP046883.1"/>
</dbReference>
<dbReference type="PANTHER" id="PTHR30503:SF3">
    <property type="entry name" value="INNER MEMBRANE PROTEIN YEDI"/>
    <property type="match status" value="1"/>
</dbReference>
<dbReference type="PIRSF" id="PIRSF016660">
    <property type="entry name" value="YedI"/>
    <property type="match status" value="1"/>
</dbReference>
<dbReference type="Pfam" id="PF05661">
    <property type="entry name" value="DUF808"/>
    <property type="match status" value="1"/>
</dbReference>
<dbReference type="Proteomes" id="UP000515275">
    <property type="component" value="Chromosome"/>
</dbReference>
<dbReference type="GO" id="GO:0005886">
    <property type="term" value="C:plasma membrane"/>
    <property type="evidence" value="ECO:0007669"/>
    <property type="project" value="TreeGrafter"/>
</dbReference>
<dbReference type="AlphaFoldDB" id="A0A7G7YR61"/>
<dbReference type="InterPro" id="IPR008526">
    <property type="entry name" value="YedI"/>
</dbReference>
<proteinExistence type="predicted"/>
<dbReference type="KEGG" id="cans:GP473_06345"/>